<feature type="region of interest" description="Disordered" evidence="1">
    <location>
        <begin position="82"/>
        <end position="117"/>
    </location>
</feature>
<evidence type="ECO:0000313" key="2">
    <source>
        <dbReference type="EMBL" id="CAG8514479.1"/>
    </source>
</evidence>
<protein>
    <submittedName>
        <fullName evidence="2">3843_t:CDS:1</fullName>
    </submittedName>
</protein>
<gene>
    <name evidence="2" type="ORF">CPELLU_LOCUS3079</name>
</gene>
<organism evidence="2 3">
    <name type="scientific">Cetraspora pellucida</name>
    <dbReference type="NCBI Taxonomy" id="1433469"/>
    <lineage>
        <taxon>Eukaryota</taxon>
        <taxon>Fungi</taxon>
        <taxon>Fungi incertae sedis</taxon>
        <taxon>Mucoromycota</taxon>
        <taxon>Glomeromycotina</taxon>
        <taxon>Glomeromycetes</taxon>
        <taxon>Diversisporales</taxon>
        <taxon>Gigasporaceae</taxon>
        <taxon>Cetraspora</taxon>
    </lineage>
</organism>
<comment type="caution">
    <text evidence="2">The sequence shown here is derived from an EMBL/GenBank/DDBJ whole genome shotgun (WGS) entry which is preliminary data.</text>
</comment>
<dbReference type="OrthoDB" id="10436204at2759"/>
<reference evidence="2" key="1">
    <citation type="submission" date="2021-06" db="EMBL/GenBank/DDBJ databases">
        <authorList>
            <person name="Kallberg Y."/>
            <person name="Tangrot J."/>
            <person name="Rosling A."/>
        </authorList>
    </citation>
    <scope>NUCLEOTIDE SEQUENCE</scope>
    <source>
        <strain evidence="2">FL966</strain>
    </source>
</reference>
<feature type="compositionally biased region" description="Polar residues" evidence="1">
    <location>
        <begin position="90"/>
        <end position="105"/>
    </location>
</feature>
<sequence>MPKQSKTNRIHTYRHSNRFTISIVGNIKMPIKLENYNKILLSVNFSNIDFATISLIHSNYKTTFELKQVKYDKAKKILTAESESRRTEVNENVQSDMNKNIQSKINKTKLQKLQNTK</sequence>
<dbReference type="AlphaFoldDB" id="A0A9N9A2B5"/>
<keyword evidence="3" id="KW-1185">Reference proteome</keyword>
<dbReference type="EMBL" id="CAJVQA010001441">
    <property type="protein sequence ID" value="CAG8514479.1"/>
    <property type="molecule type" value="Genomic_DNA"/>
</dbReference>
<proteinExistence type="predicted"/>
<accession>A0A9N9A2B5</accession>
<dbReference type="Proteomes" id="UP000789759">
    <property type="component" value="Unassembled WGS sequence"/>
</dbReference>
<evidence type="ECO:0000256" key="1">
    <source>
        <dbReference type="SAM" id="MobiDB-lite"/>
    </source>
</evidence>
<evidence type="ECO:0000313" key="3">
    <source>
        <dbReference type="Proteomes" id="UP000789759"/>
    </source>
</evidence>
<name>A0A9N9A2B5_9GLOM</name>